<accession>A0AAE0ZR13</accession>
<evidence type="ECO:0000256" key="1">
    <source>
        <dbReference type="SAM" id="MobiDB-lite"/>
    </source>
</evidence>
<evidence type="ECO:0000313" key="2">
    <source>
        <dbReference type="EMBL" id="KAK3773860.1"/>
    </source>
</evidence>
<keyword evidence="3" id="KW-1185">Reference proteome</keyword>
<evidence type="ECO:0000313" key="3">
    <source>
        <dbReference type="Proteomes" id="UP001283361"/>
    </source>
</evidence>
<dbReference type="AlphaFoldDB" id="A0AAE0ZR13"/>
<reference evidence="2" key="1">
    <citation type="journal article" date="2023" name="G3 (Bethesda)">
        <title>A reference genome for the long-term kleptoplast-retaining sea slug Elysia crispata morphotype clarki.</title>
        <authorList>
            <person name="Eastman K.E."/>
            <person name="Pendleton A.L."/>
            <person name="Shaikh M.A."/>
            <person name="Suttiyut T."/>
            <person name="Ogas R."/>
            <person name="Tomko P."/>
            <person name="Gavelis G."/>
            <person name="Widhalm J.R."/>
            <person name="Wisecaver J.H."/>
        </authorList>
    </citation>
    <scope>NUCLEOTIDE SEQUENCE</scope>
    <source>
        <strain evidence="2">ECLA1</strain>
    </source>
</reference>
<feature type="region of interest" description="Disordered" evidence="1">
    <location>
        <begin position="1"/>
        <end position="105"/>
    </location>
</feature>
<organism evidence="2 3">
    <name type="scientific">Elysia crispata</name>
    <name type="common">lettuce slug</name>
    <dbReference type="NCBI Taxonomy" id="231223"/>
    <lineage>
        <taxon>Eukaryota</taxon>
        <taxon>Metazoa</taxon>
        <taxon>Spiralia</taxon>
        <taxon>Lophotrochozoa</taxon>
        <taxon>Mollusca</taxon>
        <taxon>Gastropoda</taxon>
        <taxon>Heterobranchia</taxon>
        <taxon>Euthyneura</taxon>
        <taxon>Panpulmonata</taxon>
        <taxon>Sacoglossa</taxon>
        <taxon>Placobranchoidea</taxon>
        <taxon>Plakobranchidae</taxon>
        <taxon>Elysia</taxon>
    </lineage>
</organism>
<name>A0AAE0ZR13_9GAST</name>
<sequence>MSRKTKSDNANTGREPERVNHNRQPASKPPQPQPPKREPPPPGPSFLTGFWKERFSDDDYRQQPDRRGMPSPADMNYHDTNTYDPVEPPHNPPPPEPKKKFCTIL</sequence>
<proteinExistence type="predicted"/>
<feature type="compositionally biased region" description="Basic and acidic residues" evidence="1">
    <location>
        <begin position="51"/>
        <end position="68"/>
    </location>
</feature>
<dbReference type="Proteomes" id="UP001283361">
    <property type="component" value="Unassembled WGS sequence"/>
</dbReference>
<feature type="compositionally biased region" description="Pro residues" evidence="1">
    <location>
        <begin position="27"/>
        <end position="44"/>
    </location>
</feature>
<comment type="caution">
    <text evidence="2">The sequence shown here is derived from an EMBL/GenBank/DDBJ whole genome shotgun (WGS) entry which is preliminary data.</text>
</comment>
<feature type="compositionally biased region" description="Pro residues" evidence="1">
    <location>
        <begin position="86"/>
        <end position="95"/>
    </location>
</feature>
<gene>
    <name evidence="2" type="ORF">RRG08_057907</name>
</gene>
<protein>
    <submittedName>
        <fullName evidence="2">Uncharacterized protein</fullName>
    </submittedName>
</protein>
<dbReference type="EMBL" id="JAWDGP010003499">
    <property type="protein sequence ID" value="KAK3773860.1"/>
    <property type="molecule type" value="Genomic_DNA"/>
</dbReference>